<feature type="domain" description="Helitron helicase-like" evidence="2">
    <location>
        <begin position="222"/>
        <end position="358"/>
    </location>
</feature>
<organism evidence="3">
    <name type="scientific">Zea mays</name>
    <name type="common">Maize</name>
    <dbReference type="NCBI Taxonomy" id="4577"/>
    <lineage>
        <taxon>Eukaryota</taxon>
        <taxon>Viridiplantae</taxon>
        <taxon>Streptophyta</taxon>
        <taxon>Embryophyta</taxon>
        <taxon>Tracheophyta</taxon>
        <taxon>Spermatophyta</taxon>
        <taxon>Magnoliopsida</taxon>
        <taxon>Liliopsida</taxon>
        <taxon>Poales</taxon>
        <taxon>Poaceae</taxon>
        <taxon>PACMAD clade</taxon>
        <taxon>Panicoideae</taxon>
        <taxon>Andropogonodae</taxon>
        <taxon>Andropogoneae</taxon>
        <taxon>Tripsacinae</taxon>
        <taxon>Zea</taxon>
    </lineage>
</organism>
<dbReference type="PANTHER" id="PTHR47165">
    <property type="entry name" value="OS03G0429900 PROTEIN"/>
    <property type="match status" value="1"/>
</dbReference>
<dbReference type="CDD" id="cd04481">
    <property type="entry name" value="RPA1_DBD_B_like"/>
    <property type="match status" value="1"/>
</dbReference>
<dbReference type="SUPFAM" id="SSF50249">
    <property type="entry name" value="Nucleic acid-binding proteins"/>
    <property type="match status" value="3"/>
</dbReference>
<dbReference type="InterPro" id="IPR047192">
    <property type="entry name" value="Euk_RPA1_DBD_C"/>
</dbReference>
<dbReference type="STRING" id="4577.A0A1D6MIA4"/>
<evidence type="ECO:0000259" key="2">
    <source>
        <dbReference type="Pfam" id="PF14214"/>
    </source>
</evidence>
<dbReference type="ExpressionAtlas" id="A0A1D6MIA4">
    <property type="expression patterns" value="baseline and differential"/>
</dbReference>
<gene>
    <name evidence="3" type="ORF">ZEAMMB73_Zm00001d039544</name>
</gene>
<name>A0A1D6MIA4_MAIZE</name>
<dbReference type="AlphaFoldDB" id="A0A1D6MIA4"/>
<dbReference type="Gene3D" id="2.40.50.140">
    <property type="entry name" value="Nucleic acid-binding proteins"/>
    <property type="match status" value="3"/>
</dbReference>
<feature type="domain" description="Replication protein A 70 kDa DNA-binding subunit B/D first OB fold" evidence="1">
    <location>
        <begin position="398"/>
        <end position="495"/>
    </location>
</feature>
<dbReference type="Pfam" id="PF02721">
    <property type="entry name" value="DUF223"/>
    <property type="match status" value="1"/>
</dbReference>
<dbReference type="Pfam" id="PF14214">
    <property type="entry name" value="Helitron_like_N"/>
    <property type="match status" value="1"/>
</dbReference>
<dbReference type="EMBL" id="CM007649">
    <property type="protein sequence ID" value="ONM29156.1"/>
    <property type="molecule type" value="Genomic_DNA"/>
</dbReference>
<protein>
    <submittedName>
        <fullName evidence="3">Retrotransposon-like protein</fullName>
    </submittedName>
</protein>
<dbReference type="CDD" id="cd04476">
    <property type="entry name" value="RPA1_DBD_C"/>
    <property type="match status" value="1"/>
</dbReference>
<dbReference type="InParanoid" id="A0A1D6MIA4"/>
<dbReference type="InterPro" id="IPR025476">
    <property type="entry name" value="Helitron_helicase-like"/>
</dbReference>
<evidence type="ECO:0000259" key="1">
    <source>
        <dbReference type="Pfam" id="PF02721"/>
    </source>
</evidence>
<sequence length="916" mass="103524">MQNIRQYNCLFAFTSMGAHIDRSVNDGHGPPIFKICGQVHHRIGSLLPINDQPPKFLQLYVYDTTHEVNNRINSLSTADGPTSSIRQDIVQELSKMLDEHNPFAKKFRLARERLNEHTNEEFIIRIIGAREGDPVQYNMPTTDDLAMLVIGDFSLDTFKRDIIIETRNSELRCISSLHPAYMALQYPLLFPYGERGFQVGVAYSDTRVRGTNSRAHITMQEYYCYQFHYKVGQPNPFLSYGTLSNQAKVDARACIDENRLMYILNNQDKLRIENLQGISDAVSKGCINGDEMGKTIVLLASHIGGRRYMIQNYHDSIAICRVHGPPDFFVTFTCNAKWPEIVDGLQHSGQKSSDAPDIPLYVAISRVTSQNGLFILIEDDSGNCSTKTRNIVYKEVFTQLDPRNINVVIRVRVIRKWEFRGATNDGPLRHINLILADEQGTTIHAEIPAALATEKGSLIQIEKVYEIRRFRVVSSRSYFRPVQNNLMIQFTLYTQAKVVKDPPHIFPIYIYNLTSFEKIEESVDNKNYLIDAIGMLTQIGAPHVAGYNNSSIVRDIFIKNISDASLKITLWGDQASGFSTDNVCNQGNNKPIVIMFVGCLAKQFKGQSYLSGTAATTWYFNPDIPEAQEYYIKLQSSDLQMIKPTVAEEEFEVSQKPNIEDKTIQELLEMDPDMFPPQGFKCTATISRLIQDSKWWFPSCTKCKKSSPQTSTGYRCTSCGCTDVKFSYKLSFVATNGTCEVEFFCFDTIAKRIVGKPCDTLITTPIASQGFPPDLAAIVSLKFTFVVTLNMSAFSVTNRVFSILYVLTNHGRQTSVPSTMLNYPQEQLLTQDDMFESTATQDSPATSFAKLSTSARQENTVRRVLEYYDASKNSENVDEYTDRLTNNELSSPTKRIKHTQVSKAMPDSTCSKNDNI</sequence>
<proteinExistence type="predicted"/>
<dbReference type="SMR" id="A0A1D6MIA4"/>
<dbReference type="InterPro" id="IPR012340">
    <property type="entry name" value="NA-bd_OB-fold"/>
</dbReference>
<reference evidence="3" key="1">
    <citation type="submission" date="2015-12" db="EMBL/GenBank/DDBJ databases">
        <title>Update maize B73 reference genome by single molecule sequencing technologies.</title>
        <authorList>
            <consortium name="Maize Genome Sequencing Project"/>
            <person name="Ware D."/>
        </authorList>
    </citation>
    <scope>NUCLEOTIDE SEQUENCE [LARGE SCALE GENOMIC DNA]</scope>
    <source>
        <tissue evidence="3">Seedling</tissue>
    </source>
</reference>
<dbReference type="CDD" id="cd04480">
    <property type="entry name" value="RPA1_DBD_A_like"/>
    <property type="match status" value="1"/>
</dbReference>
<accession>A0A1D6MIA4</accession>
<dbReference type="InterPro" id="IPR003871">
    <property type="entry name" value="RFA1B/D_OB_1st"/>
</dbReference>
<dbReference type="IntAct" id="A0A1D6MIA4">
    <property type="interactions" value="1"/>
</dbReference>
<dbReference type="PANTHER" id="PTHR47165:SF3">
    <property type="entry name" value="RETROTRANSPOSON-LIKE PROTEIN"/>
    <property type="match status" value="1"/>
</dbReference>
<evidence type="ECO:0000313" key="3">
    <source>
        <dbReference type="EMBL" id="ONM29156.1"/>
    </source>
</evidence>